<evidence type="ECO:0000313" key="5">
    <source>
        <dbReference type="Proteomes" id="UP000187406"/>
    </source>
</evidence>
<proteinExistence type="predicted"/>
<organism evidence="4 5">
    <name type="scientific">Cephalotus follicularis</name>
    <name type="common">Albany pitcher plant</name>
    <dbReference type="NCBI Taxonomy" id="3775"/>
    <lineage>
        <taxon>Eukaryota</taxon>
        <taxon>Viridiplantae</taxon>
        <taxon>Streptophyta</taxon>
        <taxon>Embryophyta</taxon>
        <taxon>Tracheophyta</taxon>
        <taxon>Spermatophyta</taxon>
        <taxon>Magnoliopsida</taxon>
        <taxon>eudicotyledons</taxon>
        <taxon>Gunneridae</taxon>
        <taxon>Pentapetalae</taxon>
        <taxon>rosids</taxon>
        <taxon>fabids</taxon>
        <taxon>Oxalidales</taxon>
        <taxon>Cephalotaceae</taxon>
        <taxon>Cephalotus</taxon>
    </lineage>
</organism>
<evidence type="ECO:0000256" key="2">
    <source>
        <dbReference type="SAM" id="MobiDB-lite"/>
    </source>
</evidence>
<feature type="region of interest" description="Disordered" evidence="2">
    <location>
        <begin position="359"/>
        <end position="381"/>
    </location>
</feature>
<evidence type="ECO:0000313" key="4">
    <source>
        <dbReference type="EMBL" id="GAV78018.1"/>
    </source>
</evidence>
<evidence type="ECO:0000259" key="3">
    <source>
        <dbReference type="Pfam" id="PF20167"/>
    </source>
</evidence>
<sequence length="381" mass="42986">MAKKHSSHGGKAFTGSRYKGSYTTRKVLCGRVVDFAFTSGDNFQLEQWFIALDWRDYFTINVPYYVEIVKEFYSNMFNVSDDCDILEIKTKVNKTVIKFDDKLLGNILGVPASGSKFFETKKWPEDPDLVLQECLRLFYPNENIFGGMAKPTNLLGAEHRLLHHITATHILPSSGGHEKMSYQDLYIMWHVVTGKPLNLPHLIMKNMLRASSKVKGALPYGMVITKIISHFGIVIGNEIASRIDVGDIYNASSLKRMGWKREYEAGKSNIWLPKEGGKRKRRIEGEGVEEQGEAQRSRTTLAPQASGSSSATLESILTEIKKMNIKMDNLQGELLDLSDDQKRRIRRIEKKMIAKGLTEAADILSSESEEEEEGGGEKVQL</sequence>
<reference evidence="5" key="1">
    <citation type="submission" date="2016-04" db="EMBL/GenBank/DDBJ databases">
        <title>Cephalotus genome sequencing.</title>
        <authorList>
            <person name="Fukushima K."/>
            <person name="Hasebe M."/>
            <person name="Fang X."/>
        </authorList>
    </citation>
    <scope>NUCLEOTIDE SEQUENCE [LARGE SCALE GENOMIC DNA]</scope>
    <source>
        <strain evidence="5">cv. St1</strain>
    </source>
</reference>
<name>A0A1Q3CD18_CEPFO</name>
<dbReference type="AlphaFoldDB" id="A0A1Q3CD18"/>
<dbReference type="OrthoDB" id="848707at2759"/>
<comment type="caution">
    <text evidence="4">The sequence shown here is derived from an EMBL/GenBank/DDBJ whole genome shotgun (WGS) entry which is preliminary data.</text>
</comment>
<dbReference type="Proteomes" id="UP000187406">
    <property type="component" value="Unassembled WGS sequence"/>
</dbReference>
<dbReference type="EMBL" id="BDDD01001728">
    <property type="protein sequence ID" value="GAV78018.1"/>
    <property type="molecule type" value="Genomic_DNA"/>
</dbReference>
<dbReference type="InParanoid" id="A0A1Q3CD18"/>
<dbReference type="Pfam" id="PF20167">
    <property type="entry name" value="Transposase_32"/>
    <property type="match status" value="1"/>
</dbReference>
<feature type="compositionally biased region" description="Polar residues" evidence="2">
    <location>
        <begin position="297"/>
        <end position="310"/>
    </location>
</feature>
<keyword evidence="5" id="KW-1185">Reference proteome</keyword>
<accession>A0A1Q3CD18</accession>
<feature type="region of interest" description="Disordered" evidence="2">
    <location>
        <begin position="276"/>
        <end position="310"/>
    </location>
</feature>
<feature type="coiled-coil region" evidence="1">
    <location>
        <begin position="313"/>
        <end position="340"/>
    </location>
</feature>
<gene>
    <name evidence="4" type="ORF">CFOL_v3_21486</name>
</gene>
<feature type="domain" description="Putative plant transposon protein" evidence="3">
    <location>
        <begin position="53"/>
        <end position="233"/>
    </location>
</feature>
<dbReference type="InterPro" id="IPR046796">
    <property type="entry name" value="Transposase_32_dom"/>
</dbReference>
<protein>
    <recommendedName>
        <fullName evidence="3">Putative plant transposon protein domain-containing protein</fullName>
    </recommendedName>
</protein>
<keyword evidence="1" id="KW-0175">Coiled coil</keyword>
<evidence type="ECO:0000256" key="1">
    <source>
        <dbReference type="SAM" id="Coils"/>
    </source>
</evidence>